<dbReference type="OrthoDB" id="2205812at2759"/>
<feature type="non-terminal residue" evidence="1">
    <location>
        <position position="198"/>
    </location>
</feature>
<sequence>IHGFKIPGLIDEIKLTLFADDTTVYLPKTARLHNLTESLSMWCTASGAKFNTEKTEIIPIGSKMHRLTVLATRRLHQDDDPLPTSIHIVKDGEAIRSLGAWIGNNTNDATPWEAIIDKIAQHLTYLARGHPTLFSKTYMVQQTVGGMTQYLAKVQGMPPNIVTALEKLIRIFIWEDAATNPPVALSQLYMPKENGGLD</sequence>
<accession>S7PWA2</accession>
<dbReference type="HOGENOM" id="CLU_077575_1_0_1"/>
<dbReference type="OMA" id="MPESICK"/>
<dbReference type="eggNOG" id="ENOG502SCY7">
    <property type="taxonomic scope" value="Eukaryota"/>
</dbReference>
<dbReference type="Proteomes" id="UP000030669">
    <property type="component" value="Unassembled WGS sequence"/>
</dbReference>
<proteinExistence type="predicted"/>
<dbReference type="AlphaFoldDB" id="S7PWA2"/>
<protein>
    <submittedName>
        <fullName evidence="1">Uncharacterized protein</fullName>
    </submittedName>
</protein>
<feature type="non-terminal residue" evidence="1">
    <location>
        <position position="1"/>
    </location>
</feature>
<name>S7PWA2_GLOTA</name>
<keyword evidence="2" id="KW-1185">Reference proteome</keyword>
<dbReference type="RefSeq" id="XP_007869856.1">
    <property type="nucleotide sequence ID" value="XM_007871665.1"/>
</dbReference>
<dbReference type="EMBL" id="KB469310">
    <property type="protein sequence ID" value="EPQ51597.1"/>
    <property type="molecule type" value="Genomic_DNA"/>
</dbReference>
<gene>
    <name evidence="1" type="ORF">GLOTRDRAFT_21383</name>
</gene>
<dbReference type="KEGG" id="gtr:GLOTRDRAFT_21383"/>
<reference evidence="1 2" key="1">
    <citation type="journal article" date="2012" name="Science">
        <title>The Paleozoic origin of enzymatic lignin decomposition reconstructed from 31 fungal genomes.</title>
        <authorList>
            <person name="Floudas D."/>
            <person name="Binder M."/>
            <person name="Riley R."/>
            <person name="Barry K."/>
            <person name="Blanchette R.A."/>
            <person name="Henrissat B."/>
            <person name="Martinez A.T."/>
            <person name="Otillar R."/>
            <person name="Spatafora J.W."/>
            <person name="Yadav J.S."/>
            <person name="Aerts A."/>
            <person name="Benoit I."/>
            <person name="Boyd A."/>
            <person name="Carlson A."/>
            <person name="Copeland A."/>
            <person name="Coutinho P.M."/>
            <person name="de Vries R.P."/>
            <person name="Ferreira P."/>
            <person name="Findley K."/>
            <person name="Foster B."/>
            <person name="Gaskell J."/>
            <person name="Glotzer D."/>
            <person name="Gorecki P."/>
            <person name="Heitman J."/>
            <person name="Hesse C."/>
            <person name="Hori C."/>
            <person name="Igarashi K."/>
            <person name="Jurgens J.A."/>
            <person name="Kallen N."/>
            <person name="Kersten P."/>
            <person name="Kohler A."/>
            <person name="Kuees U."/>
            <person name="Kumar T.K.A."/>
            <person name="Kuo A."/>
            <person name="LaButti K."/>
            <person name="Larrondo L.F."/>
            <person name="Lindquist E."/>
            <person name="Ling A."/>
            <person name="Lombard V."/>
            <person name="Lucas S."/>
            <person name="Lundell T."/>
            <person name="Martin R."/>
            <person name="McLaughlin D.J."/>
            <person name="Morgenstern I."/>
            <person name="Morin E."/>
            <person name="Murat C."/>
            <person name="Nagy L.G."/>
            <person name="Nolan M."/>
            <person name="Ohm R.A."/>
            <person name="Patyshakuliyeva A."/>
            <person name="Rokas A."/>
            <person name="Ruiz-Duenas F.J."/>
            <person name="Sabat G."/>
            <person name="Salamov A."/>
            <person name="Samejima M."/>
            <person name="Schmutz J."/>
            <person name="Slot J.C."/>
            <person name="St John F."/>
            <person name="Stenlid J."/>
            <person name="Sun H."/>
            <person name="Sun S."/>
            <person name="Syed K."/>
            <person name="Tsang A."/>
            <person name="Wiebenga A."/>
            <person name="Young D."/>
            <person name="Pisabarro A."/>
            <person name="Eastwood D.C."/>
            <person name="Martin F."/>
            <person name="Cullen D."/>
            <person name="Grigoriev I.V."/>
            <person name="Hibbett D.S."/>
        </authorList>
    </citation>
    <scope>NUCLEOTIDE SEQUENCE [LARGE SCALE GENOMIC DNA]</scope>
    <source>
        <strain evidence="1 2">ATCC 11539</strain>
    </source>
</reference>
<evidence type="ECO:0000313" key="2">
    <source>
        <dbReference type="Proteomes" id="UP000030669"/>
    </source>
</evidence>
<dbReference type="GeneID" id="19305041"/>
<organism evidence="1 2">
    <name type="scientific">Gloeophyllum trabeum (strain ATCC 11539 / FP-39264 / Madison 617)</name>
    <name type="common">Brown rot fungus</name>
    <dbReference type="NCBI Taxonomy" id="670483"/>
    <lineage>
        <taxon>Eukaryota</taxon>
        <taxon>Fungi</taxon>
        <taxon>Dikarya</taxon>
        <taxon>Basidiomycota</taxon>
        <taxon>Agaricomycotina</taxon>
        <taxon>Agaricomycetes</taxon>
        <taxon>Gloeophyllales</taxon>
        <taxon>Gloeophyllaceae</taxon>
        <taxon>Gloeophyllum</taxon>
    </lineage>
</organism>
<evidence type="ECO:0000313" key="1">
    <source>
        <dbReference type="EMBL" id="EPQ51597.1"/>
    </source>
</evidence>